<evidence type="ECO:0000256" key="1">
    <source>
        <dbReference type="SAM" id="MobiDB-lite"/>
    </source>
</evidence>
<feature type="domain" description="DUF2846" evidence="2">
    <location>
        <begin position="44"/>
        <end position="121"/>
    </location>
</feature>
<name>A0A1L1PJL8_HYDIT</name>
<feature type="compositionally biased region" description="Pro residues" evidence="1">
    <location>
        <begin position="173"/>
        <end position="182"/>
    </location>
</feature>
<evidence type="ECO:0000313" key="3">
    <source>
        <dbReference type="EMBL" id="CDN89570.1"/>
    </source>
</evidence>
<dbReference type="InterPro" id="IPR022548">
    <property type="entry name" value="DUF2846"/>
</dbReference>
<organism evidence="3 4">
    <name type="scientific">Hydrogenophaga intermedia</name>
    <dbReference type="NCBI Taxonomy" id="65786"/>
    <lineage>
        <taxon>Bacteria</taxon>
        <taxon>Pseudomonadati</taxon>
        <taxon>Pseudomonadota</taxon>
        <taxon>Betaproteobacteria</taxon>
        <taxon>Burkholderiales</taxon>
        <taxon>Comamonadaceae</taxon>
        <taxon>Hydrogenophaga</taxon>
    </lineage>
</organism>
<dbReference type="Pfam" id="PF11008">
    <property type="entry name" value="DUF2846"/>
    <property type="match status" value="1"/>
</dbReference>
<keyword evidence="4" id="KW-1185">Reference proteome</keyword>
<sequence length="200" mass="20673">MKQVLGRLARVGLLGLVALVLAGCAATGPRFSEVQESFPAIKPGHGRLMVYRSGGLGPAIQPDVRLNGDVVGKMQPEGFFFVDRPTGRYTVSARTEIESSVDVDLTDGATVYVETLITMGLFVGQPRLSLQSETMARPKLTALAYTGSIPLVAGRPGAGTSAALVPPGGIPSGPGPAAPPPRVGGRVTMDDLSGLLPAQR</sequence>
<accession>A0A1L1PJL8</accession>
<dbReference type="Proteomes" id="UP000028878">
    <property type="component" value="Unassembled WGS sequence"/>
</dbReference>
<reference evidence="4" key="1">
    <citation type="submission" date="2014-02" db="EMBL/GenBank/DDBJ databases">
        <authorList>
            <person name="Gan H."/>
        </authorList>
    </citation>
    <scope>NUCLEOTIDE SEQUENCE [LARGE SCALE GENOMIC DNA]</scope>
    <source>
        <strain evidence="4">S1</strain>
    </source>
</reference>
<feature type="region of interest" description="Disordered" evidence="1">
    <location>
        <begin position="164"/>
        <end position="189"/>
    </location>
</feature>
<evidence type="ECO:0000313" key="4">
    <source>
        <dbReference type="Proteomes" id="UP000028878"/>
    </source>
</evidence>
<dbReference type="RefSeq" id="WP_009519834.1">
    <property type="nucleotide sequence ID" value="NZ_CCAE010000046.1"/>
</dbReference>
<dbReference type="PROSITE" id="PS51257">
    <property type="entry name" value="PROKAR_LIPOPROTEIN"/>
    <property type="match status" value="1"/>
</dbReference>
<reference evidence="4" key="2">
    <citation type="submission" date="2014-11" db="EMBL/GenBank/DDBJ databases">
        <title>Draft genome sequence of Hydrogenophaga intermedia S1.</title>
        <authorList>
            <person name="Gan H.M."/>
            <person name="Chew T.H."/>
            <person name="Stolz A."/>
        </authorList>
    </citation>
    <scope>NUCLEOTIDE SEQUENCE [LARGE SCALE GENOMIC DNA]</scope>
    <source>
        <strain evidence="4">S1</strain>
    </source>
</reference>
<evidence type="ECO:0000259" key="2">
    <source>
        <dbReference type="Pfam" id="PF11008"/>
    </source>
</evidence>
<gene>
    <name evidence="3" type="ORF">BN948_04009</name>
</gene>
<dbReference type="AlphaFoldDB" id="A0A1L1PJL8"/>
<protein>
    <recommendedName>
        <fullName evidence="2">DUF2846 domain-containing protein</fullName>
    </recommendedName>
</protein>
<dbReference type="EMBL" id="CCAE010000046">
    <property type="protein sequence ID" value="CDN89570.1"/>
    <property type="molecule type" value="Genomic_DNA"/>
</dbReference>
<proteinExistence type="predicted"/>